<proteinExistence type="inferred from homology"/>
<name>A0A938XXE4_9BACL</name>
<organism evidence="6 7">
    <name type="scientific">Brevibacillus fulvus</name>
    <dbReference type="NCBI Taxonomy" id="1125967"/>
    <lineage>
        <taxon>Bacteria</taxon>
        <taxon>Bacillati</taxon>
        <taxon>Bacillota</taxon>
        <taxon>Bacilli</taxon>
        <taxon>Bacillales</taxon>
        <taxon>Paenibacillaceae</taxon>
        <taxon>Brevibacillus</taxon>
    </lineage>
</organism>
<feature type="domain" description="ATP-dependent DNA ligase family profile" evidence="5">
    <location>
        <begin position="104"/>
        <end position="222"/>
    </location>
</feature>
<evidence type="ECO:0000313" key="7">
    <source>
        <dbReference type="Proteomes" id="UP000717624"/>
    </source>
</evidence>
<comment type="caution">
    <text evidence="6">The sequence shown here is derived from an EMBL/GenBank/DDBJ whole genome shotgun (WGS) entry which is preliminary data.</text>
</comment>
<keyword evidence="7" id="KW-1185">Reference proteome</keyword>
<keyword evidence="3 6" id="KW-0436">Ligase</keyword>
<evidence type="ECO:0000259" key="5">
    <source>
        <dbReference type="PROSITE" id="PS50160"/>
    </source>
</evidence>
<dbReference type="Gene3D" id="3.30.470.30">
    <property type="entry name" value="DNA ligase/mRNA capping enzyme"/>
    <property type="match status" value="1"/>
</dbReference>
<sequence>MQPIDPMEPIASEVVPHGPEWIAQVKWDGVRVLTYADGLSVRLFNRRQNERTWHYPEITQLGDYCKTNSVILDGEVIALGEDGKPSFHEVMRRDGLRRMEKVSQMQKIVPVTYMIFDLLYLNGEWVIQRSLQERMELLQRMIVPNEQIQLVSSHNDGSALFTVVQQHQLEGIVLKNLTSRYVLGGKDASWRKVKDYRDLIAVVGGVTLRDGIVNSLLLGLYDREGRLHYIGHAGTGKLTQQDWRGLTQTIVPLRQQAMPFYRLPSRHKDAVWLSPQLTVKVQFAEWTASGTLRQPSIQSFVDLPAAECVLE</sequence>
<dbReference type="GO" id="GO:0006310">
    <property type="term" value="P:DNA recombination"/>
    <property type="evidence" value="ECO:0007669"/>
    <property type="project" value="InterPro"/>
</dbReference>
<dbReference type="GO" id="GO:0003910">
    <property type="term" value="F:DNA ligase (ATP) activity"/>
    <property type="evidence" value="ECO:0007669"/>
    <property type="project" value="UniProtKB-EC"/>
</dbReference>
<evidence type="ECO:0000256" key="3">
    <source>
        <dbReference type="ARBA" id="ARBA00022598"/>
    </source>
</evidence>
<dbReference type="SUPFAM" id="SSF50249">
    <property type="entry name" value="Nucleic acid-binding proteins"/>
    <property type="match status" value="1"/>
</dbReference>
<dbReference type="InterPro" id="IPR012310">
    <property type="entry name" value="DNA_ligase_ATP-dep_cent"/>
</dbReference>
<dbReference type="Pfam" id="PF01068">
    <property type="entry name" value="DNA_ligase_A_M"/>
    <property type="match status" value="1"/>
</dbReference>
<protein>
    <recommendedName>
        <fullName evidence="2">DNA ligase (ATP)</fullName>
        <ecNumber evidence="2">6.5.1.1</ecNumber>
    </recommendedName>
</protein>
<evidence type="ECO:0000256" key="2">
    <source>
        <dbReference type="ARBA" id="ARBA00012727"/>
    </source>
</evidence>
<dbReference type="Proteomes" id="UP000717624">
    <property type="component" value="Unassembled WGS sequence"/>
</dbReference>
<dbReference type="PANTHER" id="PTHR45674">
    <property type="entry name" value="DNA LIGASE 1/3 FAMILY MEMBER"/>
    <property type="match status" value="1"/>
</dbReference>
<comment type="catalytic activity">
    <reaction evidence="4">
        <text>ATP + (deoxyribonucleotide)n-3'-hydroxyl + 5'-phospho-(deoxyribonucleotide)m = (deoxyribonucleotide)n+m + AMP + diphosphate.</text>
        <dbReference type="EC" id="6.5.1.1"/>
    </reaction>
</comment>
<dbReference type="AlphaFoldDB" id="A0A938XXE4"/>
<dbReference type="SUPFAM" id="SSF56091">
    <property type="entry name" value="DNA ligase/mRNA capping enzyme, catalytic domain"/>
    <property type="match status" value="1"/>
</dbReference>
<reference evidence="6" key="1">
    <citation type="submission" date="2021-01" db="EMBL/GenBank/DDBJ databases">
        <title>Genomic Encyclopedia of Type Strains, Phase IV (KMG-IV): sequencing the most valuable type-strain genomes for metagenomic binning, comparative biology and taxonomic classification.</title>
        <authorList>
            <person name="Goeker M."/>
        </authorList>
    </citation>
    <scope>NUCLEOTIDE SEQUENCE</scope>
    <source>
        <strain evidence="6">DSM 25523</strain>
    </source>
</reference>
<dbReference type="InterPro" id="IPR016059">
    <property type="entry name" value="DNA_ligase_ATP-dep_CS"/>
</dbReference>
<evidence type="ECO:0000256" key="4">
    <source>
        <dbReference type="ARBA" id="ARBA00034003"/>
    </source>
</evidence>
<dbReference type="InterPro" id="IPR012340">
    <property type="entry name" value="NA-bd_OB-fold"/>
</dbReference>
<dbReference type="GO" id="GO:0005524">
    <property type="term" value="F:ATP binding"/>
    <property type="evidence" value="ECO:0007669"/>
    <property type="project" value="InterPro"/>
</dbReference>
<dbReference type="EC" id="6.5.1.1" evidence="2"/>
<gene>
    <name evidence="6" type="ORF">JOD01_001058</name>
</gene>
<dbReference type="GO" id="GO:0006281">
    <property type="term" value="P:DNA repair"/>
    <property type="evidence" value="ECO:0007669"/>
    <property type="project" value="InterPro"/>
</dbReference>
<dbReference type="PROSITE" id="PS50160">
    <property type="entry name" value="DNA_LIGASE_A3"/>
    <property type="match status" value="1"/>
</dbReference>
<comment type="similarity">
    <text evidence="1">Belongs to the ATP-dependent DNA ligase family.</text>
</comment>
<dbReference type="InterPro" id="IPR050191">
    <property type="entry name" value="ATP-dep_DNA_ligase"/>
</dbReference>
<dbReference type="EMBL" id="JAFBEB010000002">
    <property type="protein sequence ID" value="MBM7589460.1"/>
    <property type="molecule type" value="Genomic_DNA"/>
</dbReference>
<dbReference type="CDD" id="cd07906">
    <property type="entry name" value="Adenylation_DNA_ligase_LigD_LigC"/>
    <property type="match status" value="1"/>
</dbReference>
<dbReference type="CDD" id="cd07971">
    <property type="entry name" value="OBF_DNA_ligase_LigD"/>
    <property type="match status" value="1"/>
</dbReference>
<dbReference type="RefSeq" id="WP_204517169.1">
    <property type="nucleotide sequence ID" value="NZ_BAABIN010000013.1"/>
</dbReference>
<dbReference type="Pfam" id="PF04679">
    <property type="entry name" value="DNA_ligase_A_C"/>
    <property type="match status" value="1"/>
</dbReference>
<dbReference type="Gene3D" id="2.40.50.140">
    <property type="entry name" value="Nucleic acid-binding proteins"/>
    <property type="match status" value="1"/>
</dbReference>
<evidence type="ECO:0000313" key="6">
    <source>
        <dbReference type="EMBL" id="MBM7589460.1"/>
    </source>
</evidence>
<dbReference type="PANTHER" id="PTHR45674:SF4">
    <property type="entry name" value="DNA LIGASE 1"/>
    <property type="match status" value="1"/>
</dbReference>
<accession>A0A938XXE4</accession>
<evidence type="ECO:0000256" key="1">
    <source>
        <dbReference type="ARBA" id="ARBA00007572"/>
    </source>
</evidence>
<dbReference type="InterPro" id="IPR012309">
    <property type="entry name" value="DNA_ligase_ATP-dep_C"/>
</dbReference>
<dbReference type="PROSITE" id="PS00697">
    <property type="entry name" value="DNA_LIGASE_A1"/>
    <property type="match status" value="1"/>
</dbReference>